<dbReference type="InterPro" id="IPR003692">
    <property type="entry name" value="Hydantoinase_B"/>
</dbReference>
<gene>
    <name evidence="2" type="ORF">QPM17_19025</name>
</gene>
<evidence type="ECO:0000313" key="3">
    <source>
        <dbReference type="Proteomes" id="UP001227964"/>
    </source>
</evidence>
<dbReference type="InterPro" id="IPR045079">
    <property type="entry name" value="Oxoprolinase-like"/>
</dbReference>
<keyword evidence="3" id="KW-1185">Reference proteome</keyword>
<sequence>MSADPITTEVVINRLRETAATMEHALYHSGYSTILRESQDGTAGITDANGRVIVVSGGLQYHSLPYTTAVRSVLARFGDRIQHGDCYVLNDPYLAGNPHVPDMMVITPVFVDSELIAFAVSLAHKADLGGLVPGSSGAAAREIYHDGLLLPPVLYSSEEGVNEAVEDIIRNNSRVPEAVVGDLRGQVGCTRLGAKRLVDLCGEYGTATLTWVMATLLETTAARLATELNDWPDGSAEVEGLLDHDGADIDTPVRIHVKATKTGDRLTLDFSGCSPQTLGPVNCCTPTAQAVCLLAAIAVSDPTIPINSGLVDQVDFIIPPGLVVSPQHPATVNHYFPTSHLIYSVVLAALGQLNPTRAVAPSGLGTGALAVGYPYSRMGKRAVQYELLVTSLGGTSLEDGASVVLPINHFTPSTPVEVLETEYPVRVSCFDIWCDSAGAGEQRGGIGFIREYEFLSDCAVTVRTSNHTYGAWGLKGGKPPLHSRAILDPGTPGEEELGPLVTCHLMAGQVLRLQQSGGAGYGDPCLRAPEKVAQDVADGYVSSRAAHEEYGKTL</sequence>
<dbReference type="Proteomes" id="UP001227964">
    <property type="component" value="Unassembled WGS sequence"/>
</dbReference>
<dbReference type="PANTHER" id="PTHR11365:SF23">
    <property type="entry name" value="HYPOTHETICAL 5-OXOPROLINASE (EUROFUNG)-RELATED"/>
    <property type="match status" value="1"/>
</dbReference>
<dbReference type="PANTHER" id="PTHR11365">
    <property type="entry name" value="5-OXOPROLINASE RELATED"/>
    <property type="match status" value="1"/>
</dbReference>
<reference evidence="2 3" key="1">
    <citation type="submission" date="2023-06" db="EMBL/GenBank/DDBJ databases">
        <title>Marinobacter azerbaijanicus a moderately halophilic, isolated from Urmia Lake in Azerbaijan region of Iran.</title>
        <authorList>
            <person name="Sanchez-Porro C."/>
            <person name="Aghdam E.M."/>
            <person name="Saheb S.M."/>
            <person name="Tarhriz V."/>
            <person name="Kazemi E."/>
            <person name="Ammozegar M.A."/>
            <person name="Ventosa A."/>
            <person name="Hejazi M.S."/>
        </authorList>
    </citation>
    <scope>NUCLEOTIDE SEQUENCE [LARGE SCALE GENOMIC DNA]</scope>
    <source>
        <strain evidence="2 3">TBZ242</strain>
    </source>
</reference>
<protein>
    <submittedName>
        <fullName evidence="2">Hydantoinase B/oxoprolinase family protein</fullName>
    </submittedName>
</protein>
<feature type="domain" description="Hydantoinase B/oxoprolinase" evidence="1">
    <location>
        <begin position="4"/>
        <end position="524"/>
    </location>
</feature>
<name>A0ABT7IGD5_9GAMM</name>
<accession>A0ABT7IGD5</accession>
<organism evidence="2 3">
    <name type="scientific">Marinobacter azerbaijanicus</name>
    <dbReference type="NCBI Taxonomy" id="3050455"/>
    <lineage>
        <taxon>Bacteria</taxon>
        <taxon>Pseudomonadati</taxon>
        <taxon>Pseudomonadota</taxon>
        <taxon>Gammaproteobacteria</taxon>
        <taxon>Pseudomonadales</taxon>
        <taxon>Marinobacteraceae</taxon>
        <taxon>Marinobacter</taxon>
    </lineage>
</organism>
<evidence type="ECO:0000259" key="1">
    <source>
        <dbReference type="Pfam" id="PF02538"/>
    </source>
</evidence>
<comment type="caution">
    <text evidence="2">The sequence shown here is derived from an EMBL/GenBank/DDBJ whole genome shotgun (WGS) entry which is preliminary data.</text>
</comment>
<dbReference type="RefSeq" id="WP_285392874.1">
    <property type="nucleotide sequence ID" value="NZ_JASSVS010000012.1"/>
</dbReference>
<dbReference type="EMBL" id="JASSVS010000012">
    <property type="protein sequence ID" value="MDL0433237.1"/>
    <property type="molecule type" value="Genomic_DNA"/>
</dbReference>
<proteinExistence type="predicted"/>
<dbReference type="Pfam" id="PF02538">
    <property type="entry name" value="Hydantoinase_B"/>
    <property type="match status" value="1"/>
</dbReference>
<evidence type="ECO:0000313" key="2">
    <source>
        <dbReference type="EMBL" id="MDL0433237.1"/>
    </source>
</evidence>